<dbReference type="OrthoDB" id="237955at2157"/>
<dbReference type="Proteomes" id="UP000236755">
    <property type="component" value="Unassembled WGS sequence"/>
</dbReference>
<gene>
    <name evidence="2" type="ORF">SAMN04488065_0796</name>
</gene>
<evidence type="ECO:0000313" key="2">
    <source>
        <dbReference type="EMBL" id="SDZ85414.1"/>
    </source>
</evidence>
<protein>
    <submittedName>
        <fullName evidence="2">Uncharacterized protein</fullName>
    </submittedName>
</protein>
<feature type="transmembrane region" description="Helical" evidence="1">
    <location>
        <begin position="194"/>
        <end position="220"/>
    </location>
</feature>
<feature type="transmembrane region" description="Helical" evidence="1">
    <location>
        <begin position="112"/>
        <end position="135"/>
    </location>
</feature>
<feature type="transmembrane region" description="Helical" evidence="1">
    <location>
        <begin position="232"/>
        <end position="250"/>
    </location>
</feature>
<accession>A0A1H3WG99</accession>
<keyword evidence="1" id="KW-0472">Membrane</keyword>
<feature type="transmembrane region" description="Helical" evidence="1">
    <location>
        <begin position="147"/>
        <end position="174"/>
    </location>
</feature>
<feature type="transmembrane region" description="Helical" evidence="1">
    <location>
        <begin position="330"/>
        <end position="351"/>
    </location>
</feature>
<keyword evidence="1" id="KW-1133">Transmembrane helix</keyword>
<dbReference type="RefSeq" id="WP_092631748.1">
    <property type="nucleotide sequence ID" value="NZ_FNQT01000001.1"/>
</dbReference>
<reference evidence="2 3" key="1">
    <citation type="submission" date="2016-10" db="EMBL/GenBank/DDBJ databases">
        <authorList>
            <person name="de Groot N.N."/>
        </authorList>
    </citation>
    <scope>NUCLEOTIDE SEQUENCE [LARGE SCALE GENOMIC DNA]</scope>
    <source>
        <strain evidence="2 3">CGMCC 1.8712</strain>
    </source>
</reference>
<evidence type="ECO:0000313" key="3">
    <source>
        <dbReference type="Proteomes" id="UP000236755"/>
    </source>
</evidence>
<keyword evidence="1" id="KW-0812">Transmembrane</keyword>
<organism evidence="2 3">
    <name type="scientific">Haloplanus vescus</name>
    <dbReference type="NCBI Taxonomy" id="555874"/>
    <lineage>
        <taxon>Archaea</taxon>
        <taxon>Methanobacteriati</taxon>
        <taxon>Methanobacteriota</taxon>
        <taxon>Stenosarchaea group</taxon>
        <taxon>Halobacteria</taxon>
        <taxon>Halobacteriales</taxon>
        <taxon>Haloferacaceae</taxon>
        <taxon>Haloplanus</taxon>
    </lineage>
</organism>
<sequence length="355" mass="39998">MEYNETSLWVSRIVEWGRGYVDHPAAAALCTLGWIPVVTTAIALDPSEASNGFLVGQILACLMVVSAPYDVWYYDERLLPKFFDDVELITAESDHDTLQELATRYDRLYSSYWWASTLVWAGLVLTVFVVGQSYFQSQGITGPVEQGAYLGFFCYWLLFAGLRSHGAVLTVFVIRSFAERVQLDVDPLHPDGLGGLSTVGTFAIRMTVITSLGSFALPLAFQIASNIQYESVVYVGVGLFVLLVGLNFLYPTYKVNRRAQDLRERMLDAHRERIRTLEDRLALLAEGDGDLPDDHLADTDDELLEMEIRRARREFEDYQSVQLYPLSIGIITRLVSSILLPIFFIVFELFITGSL</sequence>
<proteinExistence type="predicted"/>
<dbReference type="STRING" id="555874.SAMN04488065_0796"/>
<feature type="transmembrane region" description="Helical" evidence="1">
    <location>
        <begin position="25"/>
        <end position="44"/>
    </location>
</feature>
<keyword evidence="3" id="KW-1185">Reference proteome</keyword>
<name>A0A1H3WG99_9EURY</name>
<dbReference type="AlphaFoldDB" id="A0A1H3WG99"/>
<feature type="transmembrane region" description="Helical" evidence="1">
    <location>
        <begin position="51"/>
        <end position="69"/>
    </location>
</feature>
<evidence type="ECO:0000256" key="1">
    <source>
        <dbReference type="SAM" id="Phobius"/>
    </source>
</evidence>
<dbReference type="EMBL" id="FNQT01000001">
    <property type="protein sequence ID" value="SDZ85414.1"/>
    <property type="molecule type" value="Genomic_DNA"/>
</dbReference>